<gene>
    <name evidence="1" type="ORF">FJR48_06500</name>
</gene>
<dbReference type="EMBL" id="CP043617">
    <property type="protein sequence ID" value="QFR49393.1"/>
    <property type="molecule type" value="Genomic_DNA"/>
</dbReference>
<dbReference type="Proteomes" id="UP000326944">
    <property type="component" value="Chromosome"/>
</dbReference>
<dbReference type="InterPro" id="IPR021341">
    <property type="entry name" value="DUF2958"/>
</dbReference>
<accession>A0A5P8P110</accession>
<sequence length="102" mass="11561">MSKLIPSTLLSDIPDLYETEGVLDPILRVKLFTPDSSWTWYIIELSRSDLNTCYGFVVGLESELGYFNLEEVESLHGSLGLNVERDLSFQSTRLSTIKKETV</sequence>
<evidence type="ECO:0000313" key="1">
    <source>
        <dbReference type="EMBL" id="QFR49393.1"/>
    </source>
</evidence>
<proteinExistence type="predicted"/>
<dbReference type="KEGG" id="sulg:FJR48_06500"/>
<dbReference type="Pfam" id="PF11171">
    <property type="entry name" value="DUF2958"/>
    <property type="match status" value="1"/>
</dbReference>
<protein>
    <submittedName>
        <fullName evidence="1">DUF2958 domain-containing protein</fullName>
    </submittedName>
</protein>
<name>A0A5P8P110_9BACT</name>
<dbReference type="AlphaFoldDB" id="A0A5P8P110"/>
<dbReference type="RefSeq" id="WP_152307336.1">
    <property type="nucleotide sequence ID" value="NZ_CP043617.1"/>
</dbReference>
<organism evidence="1 2">
    <name type="scientific">Sulfurimonas lithotrophica</name>
    <dbReference type="NCBI Taxonomy" id="2590022"/>
    <lineage>
        <taxon>Bacteria</taxon>
        <taxon>Pseudomonadati</taxon>
        <taxon>Campylobacterota</taxon>
        <taxon>Epsilonproteobacteria</taxon>
        <taxon>Campylobacterales</taxon>
        <taxon>Sulfurimonadaceae</taxon>
        <taxon>Sulfurimonas</taxon>
    </lineage>
</organism>
<dbReference type="OrthoDB" id="1070337at2"/>
<keyword evidence="2" id="KW-1185">Reference proteome</keyword>
<evidence type="ECO:0000313" key="2">
    <source>
        <dbReference type="Proteomes" id="UP000326944"/>
    </source>
</evidence>
<reference evidence="1 2" key="1">
    <citation type="submission" date="2019-09" db="EMBL/GenBank/DDBJ databases">
        <title>Sulfurimonas gotlandica sp. nov., a chemoautotrophic and psychrotolerant epsilonproteobacterium isolated from a pelagic redoxcline, and an emended description of the genus Sulfurimonas.</title>
        <authorList>
            <person name="Wang S."/>
            <person name="Jiang L."/>
            <person name="Shao S."/>
        </authorList>
    </citation>
    <scope>NUCLEOTIDE SEQUENCE [LARGE SCALE GENOMIC DNA]</scope>
    <source>
        <strain evidence="1 2">GYSZ_1</strain>
    </source>
</reference>